<dbReference type="Proteomes" id="UP001153954">
    <property type="component" value="Unassembled WGS sequence"/>
</dbReference>
<dbReference type="InterPro" id="IPR017996">
    <property type="entry name" value="MRJP/yellow-related"/>
</dbReference>
<gene>
    <name evidence="6" type="ORF">EEDITHA_LOCUS5833</name>
</gene>
<comment type="caution">
    <text evidence="6">The sequence shown here is derived from an EMBL/GenBank/DDBJ whole genome shotgun (WGS) entry which is preliminary data.</text>
</comment>
<dbReference type="SUPFAM" id="SSF101898">
    <property type="entry name" value="NHL repeat"/>
    <property type="match status" value="1"/>
</dbReference>
<protein>
    <recommendedName>
        <fullName evidence="8">Bee-milk protein</fullName>
    </recommendedName>
</protein>
<dbReference type="Pfam" id="PF03022">
    <property type="entry name" value="MRJP"/>
    <property type="match status" value="1"/>
</dbReference>
<evidence type="ECO:0000256" key="1">
    <source>
        <dbReference type="ARBA" id="ARBA00004613"/>
    </source>
</evidence>
<evidence type="ECO:0008006" key="8">
    <source>
        <dbReference type="Google" id="ProtNLM"/>
    </source>
</evidence>
<dbReference type="GO" id="GO:0005576">
    <property type="term" value="C:extracellular region"/>
    <property type="evidence" value="ECO:0007669"/>
    <property type="project" value="UniProtKB-SubCell"/>
</dbReference>
<keyword evidence="7" id="KW-1185">Reference proteome</keyword>
<feature type="chain" id="PRO_5043953368" description="Bee-milk protein" evidence="5">
    <location>
        <begin position="20"/>
        <end position="426"/>
    </location>
</feature>
<evidence type="ECO:0000313" key="7">
    <source>
        <dbReference type="Proteomes" id="UP001153954"/>
    </source>
</evidence>
<evidence type="ECO:0000313" key="6">
    <source>
        <dbReference type="EMBL" id="CAH2089814.1"/>
    </source>
</evidence>
<dbReference type="PANTHER" id="PTHR10009">
    <property type="entry name" value="PROTEIN YELLOW-RELATED"/>
    <property type="match status" value="1"/>
</dbReference>
<comment type="similarity">
    <text evidence="2">Belongs to the major royal jelly protein family.</text>
</comment>
<feature type="signal peptide" evidence="5">
    <location>
        <begin position="1"/>
        <end position="19"/>
    </location>
</feature>
<comment type="subcellular location">
    <subcellularLocation>
        <location evidence="1">Secreted</location>
    </subcellularLocation>
</comment>
<evidence type="ECO:0000256" key="2">
    <source>
        <dbReference type="ARBA" id="ARBA00009127"/>
    </source>
</evidence>
<accession>A0AAU9TWI9</accession>
<proteinExistence type="inferred from homology"/>
<dbReference type="EMBL" id="CAKOGL010000008">
    <property type="protein sequence ID" value="CAH2089814.1"/>
    <property type="molecule type" value="Genomic_DNA"/>
</dbReference>
<keyword evidence="4 5" id="KW-0732">Signal</keyword>
<sequence>MKTITLSLILLTIFQNTLSLIPPKFQWKILDFAWESHARDAALASGAYIPQNNMPAGLARWKNKLFITIPRWKKGVPSSLNYIFVNGSQTQLLNPYPSWGEAFVSDRACCITSNSTVVSAFRIHVDKCDRLWVVDNGVADMTGELKQVTAPAILIFDLNENRLIRRYVLDDDVLRDSSVLTSIVVDITGKGCDNSYAYIPDMGSNALIVYSLKRNNAWRVENHFFHFDPHSGVYNVGGINFYWSDGVSSVVLVPSKRTSGYRDLFFHPTSSTKQFRISTKLLRDEHEPKENIFSGAEVLGDRGPLSQATACDYDPISNVLFYTQLSKNGVSCWNLDRPLTEENVPLIISDCTILEFPSDIKIDTDSNLWILSNRQSRFLYESMDFNQVNFRILSAPVNLMIQGTACEKLSTVEKALSFIKRPKTYK</sequence>
<evidence type="ECO:0000256" key="3">
    <source>
        <dbReference type="ARBA" id="ARBA00022525"/>
    </source>
</evidence>
<dbReference type="InterPro" id="IPR011042">
    <property type="entry name" value="6-blade_b-propeller_TolB-like"/>
</dbReference>
<evidence type="ECO:0000256" key="4">
    <source>
        <dbReference type="ARBA" id="ARBA00022729"/>
    </source>
</evidence>
<reference evidence="6" key="1">
    <citation type="submission" date="2022-03" db="EMBL/GenBank/DDBJ databases">
        <authorList>
            <person name="Tunstrom K."/>
        </authorList>
    </citation>
    <scope>NUCLEOTIDE SEQUENCE</scope>
</reference>
<name>A0AAU9TWI9_EUPED</name>
<keyword evidence="3" id="KW-0964">Secreted</keyword>
<evidence type="ECO:0000256" key="5">
    <source>
        <dbReference type="SAM" id="SignalP"/>
    </source>
</evidence>
<dbReference type="Gene3D" id="2.120.10.30">
    <property type="entry name" value="TolB, C-terminal domain"/>
    <property type="match status" value="1"/>
</dbReference>
<dbReference type="PANTHER" id="PTHR10009:SF11">
    <property type="entry name" value="RH54244P"/>
    <property type="match status" value="1"/>
</dbReference>
<dbReference type="AlphaFoldDB" id="A0AAU9TWI9"/>
<organism evidence="6 7">
    <name type="scientific">Euphydryas editha</name>
    <name type="common">Edith's checkerspot</name>
    <dbReference type="NCBI Taxonomy" id="104508"/>
    <lineage>
        <taxon>Eukaryota</taxon>
        <taxon>Metazoa</taxon>
        <taxon>Ecdysozoa</taxon>
        <taxon>Arthropoda</taxon>
        <taxon>Hexapoda</taxon>
        <taxon>Insecta</taxon>
        <taxon>Pterygota</taxon>
        <taxon>Neoptera</taxon>
        <taxon>Endopterygota</taxon>
        <taxon>Lepidoptera</taxon>
        <taxon>Glossata</taxon>
        <taxon>Ditrysia</taxon>
        <taxon>Papilionoidea</taxon>
        <taxon>Nymphalidae</taxon>
        <taxon>Nymphalinae</taxon>
        <taxon>Euphydryas</taxon>
    </lineage>
</organism>